<dbReference type="InParanoid" id="A0CZV7"/>
<dbReference type="Proteomes" id="UP000000600">
    <property type="component" value="Unassembled WGS sequence"/>
</dbReference>
<protein>
    <recommendedName>
        <fullName evidence="1">Protein kinase domain-containing protein</fullName>
    </recommendedName>
</protein>
<dbReference type="Pfam" id="PF00069">
    <property type="entry name" value="Pkinase"/>
    <property type="match status" value="1"/>
</dbReference>
<dbReference type="OMA" id="QTIIDWK"/>
<dbReference type="PROSITE" id="PS50011">
    <property type="entry name" value="PROTEIN_KINASE_DOM"/>
    <property type="match status" value="1"/>
</dbReference>
<dbReference type="GO" id="GO:0004674">
    <property type="term" value="F:protein serine/threonine kinase activity"/>
    <property type="evidence" value="ECO:0000318"/>
    <property type="project" value="GO_Central"/>
</dbReference>
<keyword evidence="3" id="KW-1185">Reference proteome</keyword>
<reference evidence="2 3" key="1">
    <citation type="journal article" date="2006" name="Nature">
        <title>Global trends of whole-genome duplications revealed by the ciliate Paramecium tetraurelia.</title>
        <authorList>
            <consortium name="Genoscope"/>
            <person name="Aury J.-M."/>
            <person name="Jaillon O."/>
            <person name="Duret L."/>
            <person name="Noel B."/>
            <person name="Jubin C."/>
            <person name="Porcel B.M."/>
            <person name="Segurens B."/>
            <person name="Daubin V."/>
            <person name="Anthouard V."/>
            <person name="Aiach N."/>
            <person name="Arnaiz O."/>
            <person name="Billaut A."/>
            <person name="Beisson J."/>
            <person name="Blanc I."/>
            <person name="Bouhouche K."/>
            <person name="Camara F."/>
            <person name="Duharcourt S."/>
            <person name="Guigo R."/>
            <person name="Gogendeau D."/>
            <person name="Katinka M."/>
            <person name="Keller A.-M."/>
            <person name="Kissmehl R."/>
            <person name="Klotz C."/>
            <person name="Koll F."/>
            <person name="Le Moue A."/>
            <person name="Lepere C."/>
            <person name="Malinsky S."/>
            <person name="Nowacki M."/>
            <person name="Nowak J.K."/>
            <person name="Plattner H."/>
            <person name="Poulain J."/>
            <person name="Ruiz F."/>
            <person name="Serrano V."/>
            <person name="Zagulski M."/>
            <person name="Dessen P."/>
            <person name="Betermier M."/>
            <person name="Weissenbach J."/>
            <person name="Scarpelli C."/>
            <person name="Schachter V."/>
            <person name="Sperling L."/>
            <person name="Meyer E."/>
            <person name="Cohen J."/>
            <person name="Wincker P."/>
        </authorList>
    </citation>
    <scope>NUCLEOTIDE SEQUENCE [LARGE SCALE GENOMIC DNA]</scope>
    <source>
        <strain evidence="2 3">Stock d4-2</strain>
    </source>
</reference>
<evidence type="ECO:0000313" key="3">
    <source>
        <dbReference type="Proteomes" id="UP000000600"/>
    </source>
</evidence>
<evidence type="ECO:0000313" key="2">
    <source>
        <dbReference type="EMBL" id="CAK76324.1"/>
    </source>
</evidence>
<dbReference type="InterPro" id="IPR000719">
    <property type="entry name" value="Prot_kinase_dom"/>
</dbReference>
<dbReference type="HOGENOM" id="CLU_000288_177_2_1"/>
<dbReference type="OrthoDB" id="10252171at2759"/>
<dbReference type="SUPFAM" id="SSF56112">
    <property type="entry name" value="Protein kinase-like (PK-like)"/>
    <property type="match status" value="1"/>
</dbReference>
<dbReference type="GeneID" id="5029506"/>
<dbReference type="SMART" id="SM00220">
    <property type="entry name" value="S_TKc"/>
    <property type="match status" value="1"/>
</dbReference>
<evidence type="ECO:0000259" key="1">
    <source>
        <dbReference type="PROSITE" id="PS50011"/>
    </source>
</evidence>
<gene>
    <name evidence="2" type="ORF">GSPATT00011897001</name>
</gene>
<dbReference type="InterPro" id="IPR011009">
    <property type="entry name" value="Kinase-like_dom_sf"/>
</dbReference>
<dbReference type="PANTHER" id="PTHR44167:SF18">
    <property type="entry name" value="PROTEIN KINASE DOMAIN-CONTAINING PROTEIN"/>
    <property type="match status" value="1"/>
</dbReference>
<dbReference type="InterPro" id="IPR008271">
    <property type="entry name" value="Ser/Thr_kinase_AS"/>
</dbReference>
<name>A0CZV7_PARTE</name>
<dbReference type="RefSeq" id="XP_001443721.1">
    <property type="nucleotide sequence ID" value="XM_001443684.1"/>
</dbReference>
<proteinExistence type="predicted"/>
<accession>A0CZV7</accession>
<dbReference type="eggNOG" id="KOG0032">
    <property type="taxonomic scope" value="Eukaryota"/>
</dbReference>
<dbReference type="GO" id="GO:0044773">
    <property type="term" value="P:mitotic DNA damage checkpoint signaling"/>
    <property type="evidence" value="ECO:0000318"/>
    <property type="project" value="GO_Central"/>
</dbReference>
<dbReference type="GO" id="GO:0005737">
    <property type="term" value="C:cytoplasm"/>
    <property type="evidence" value="ECO:0000318"/>
    <property type="project" value="GO_Central"/>
</dbReference>
<feature type="domain" description="Protein kinase" evidence="1">
    <location>
        <begin position="104"/>
        <end position="359"/>
    </location>
</feature>
<dbReference type="EMBL" id="CT868230">
    <property type="protein sequence ID" value="CAK76324.1"/>
    <property type="molecule type" value="Genomic_DNA"/>
</dbReference>
<dbReference type="GO" id="GO:0005524">
    <property type="term" value="F:ATP binding"/>
    <property type="evidence" value="ECO:0007669"/>
    <property type="project" value="InterPro"/>
</dbReference>
<dbReference type="PROSITE" id="PS00108">
    <property type="entry name" value="PROTEIN_KINASE_ST"/>
    <property type="match status" value="1"/>
</dbReference>
<dbReference type="Gene3D" id="1.10.510.10">
    <property type="entry name" value="Transferase(Phosphotransferase) domain 1"/>
    <property type="match status" value="1"/>
</dbReference>
<organism evidence="2 3">
    <name type="scientific">Paramecium tetraurelia</name>
    <dbReference type="NCBI Taxonomy" id="5888"/>
    <lineage>
        <taxon>Eukaryota</taxon>
        <taxon>Sar</taxon>
        <taxon>Alveolata</taxon>
        <taxon>Ciliophora</taxon>
        <taxon>Intramacronucleata</taxon>
        <taxon>Oligohymenophorea</taxon>
        <taxon>Peniculida</taxon>
        <taxon>Parameciidae</taxon>
        <taxon>Paramecium</taxon>
    </lineage>
</organism>
<dbReference type="KEGG" id="ptm:GSPATT00011897001"/>
<dbReference type="PANTHER" id="PTHR44167">
    <property type="entry name" value="OVARIAN-SPECIFIC SERINE/THREONINE-PROTEIN KINASE LOK-RELATED"/>
    <property type="match status" value="1"/>
</dbReference>
<dbReference type="GO" id="GO:0005634">
    <property type="term" value="C:nucleus"/>
    <property type="evidence" value="ECO:0000318"/>
    <property type="project" value="GO_Central"/>
</dbReference>
<sequence length="393" mass="46361">MYCIRKHFLLDKSYFIYINQDSIDIGEVIFWLIVKSNQKIKYAIPMNLQTIIDWKVNRENQKLEAFAVRWKGKWKFFYADQNVLLRVKEHMDRKVAYKSMDSFFTITEKIEATQQSSILLVQRNENEQIFVCKEMKKLKKYSQLLFQNEVEALKQLSHKNLVKLIEVYESEEQYSIVMEYLKGGSLNQCLKYCKLKNREVDVIIQQIMEGINYIHQSGFVHRDMKPDNIVFNDLGQFSQLKIIDFGITKRIEDLEKEKDMKFGTPGYMAPEIFDYKQKITEKVDIFACGVMLYQMLTGQKLIPGSSSKLIQENNKNFNLSNQILSKIKHPDFRILVSQMLEKDPEKRISALQTLNYLNLMKIPSVAVSTSIQILHHHEPVQQLPNFKKLIDKQ</sequence>
<dbReference type="AlphaFoldDB" id="A0CZV7"/>